<feature type="compositionally biased region" description="Basic and acidic residues" evidence="6">
    <location>
        <begin position="481"/>
        <end position="490"/>
    </location>
</feature>
<name>A0A022R3S1_ERYGU</name>
<proteinExistence type="inferred from homology"/>
<evidence type="ECO:0000256" key="5">
    <source>
        <dbReference type="PROSITE-ProRule" id="PRU00176"/>
    </source>
</evidence>
<dbReference type="PhylomeDB" id="A0A022R3S1"/>
<feature type="compositionally biased region" description="Polar residues" evidence="6">
    <location>
        <begin position="434"/>
        <end position="448"/>
    </location>
</feature>
<dbReference type="InterPro" id="IPR035979">
    <property type="entry name" value="RBD_domain_sf"/>
</dbReference>
<evidence type="ECO:0000256" key="1">
    <source>
        <dbReference type="ARBA" id="ARBA00004604"/>
    </source>
</evidence>
<dbReference type="SMART" id="SM00360">
    <property type="entry name" value="RRM"/>
    <property type="match status" value="2"/>
</dbReference>
<evidence type="ECO:0000256" key="6">
    <source>
        <dbReference type="SAM" id="MobiDB-lite"/>
    </source>
</evidence>
<dbReference type="SUPFAM" id="SSF54928">
    <property type="entry name" value="RNA-binding domain, RBD"/>
    <property type="match status" value="2"/>
</dbReference>
<dbReference type="InterPro" id="IPR012677">
    <property type="entry name" value="Nucleotide-bd_a/b_plait_sf"/>
</dbReference>
<accession>A0A022R3S1</accession>
<dbReference type="EMBL" id="KI630768">
    <property type="protein sequence ID" value="EYU33435.1"/>
    <property type="molecule type" value="Genomic_DNA"/>
</dbReference>
<keyword evidence="9" id="KW-1185">Reference proteome</keyword>
<feature type="compositionally biased region" description="Polar residues" evidence="6">
    <location>
        <begin position="15"/>
        <end position="25"/>
    </location>
</feature>
<evidence type="ECO:0000259" key="7">
    <source>
        <dbReference type="PROSITE" id="PS50102"/>
    </source>
</evidence>
<dbReference type="InterPro" id="IPR000504">
    <property type="entry name" value="RRM_dom"/>
</dbReference>
<dbReference type="CDD" id="cd12394">
    <property type="entry name" value="RRM1_RBM34"/>
    <property type="match status" value="1"/>
</dbReference>
<feature type="region of interest" description="Disordered" evidence="6">
    <location>
        <begin position="157"/>
        <end position="179"/>
    </location>
</feature>
<dbReference type="Pfam" id="PF00076">
    <property type="entry name" value="RRM_1"/>
    <property type="match status" value="2"/>
</dbReference>
<dbReference type="PANTHER" id="PTHR23236">
    <property type="entry name" value="EUKARYOTIC TRANSLATION INITIATION FACTOR 4B/4H"/>
    <property type="match status" value="1"/>
</dbReference>
<dbReference type="PANTHER" id="PTHR23236:SF25">
    <property type="entry name" value="RNA-BINDING PROTEIN 34"/>
    <property type="match status" value="1"/>
</dbReference>
<feature type="region of interest" description="Disordered" evidence="6">
    <location>
        <begin position="418"/>
        <end position="448"/>
    </location>
</feature>
<evidence type="ECO:0000256" key="3">
    <source>
        <dbReference type="ARBA" id="ARBA00022884"/>
    </source>
</evidence>
<feature type="domain" description="RRM" evidence="7">
    <location>
        <begin position="227"/>
        <end position="321"/>
    </location>
</feature>
<dbReference type="STRING" id="4155.A0A022R3S1"/>
<protein>
    <recommendedName>
        <fullName evidence="7">RRM domain-containing protein</fullName>
    </recommendedName>
</protein>
<dbReference type="OMA" id="TPENTHK"/>
<evidence type="ECO:0000256" key="4">
    <source>
        <dbReference type="ARBA" id="ARBA00023242"/>
    </source>
</evidence>
<dbReference type="GO" id="GO:0003723">
    <property type="term" value="F:RNA binding"/>
    <property type="evidence" value="ECO:0000318"/>
    <property type="project" value="GO_Central"/>
</dbReference>
<dbReference type="GO" id="GO:0005730">
    <property type="term" value="C:nucleolus"/>
    <property type="evidence" value="ECO:0000318"/>
    <property type="project" value="GO_Central"/>
</dbReference>
<dbReference type="eggNOG" id="KOG0118">
    <property type="taxonomic scope" value="Eukaryota"/>
</dbReference>
<keyword evidence="3 5" id="KW-0694">RNA-binding</keyword>
<comment type="subcellular location">
    <subcellularLocation>
        <location evidence="1">Nucleus</location>
        <location evidence="1">Nucleolus</location>
    </subcellularLocation>
</comment>
<evidence type="ECO:0000313" key="9">
    <source>
        <dbReference type="Proteomes" id="UP000030748"/>
    </source>
</evidence>
<gene>
    <name evidence="8" type="ORF">MIMGU_mgv1a004111mg</name>
</gene>
<dbReference type="PROSITE" id="PS50102">
    <property type="entry name" value="RRM"/>
    <property type="match status" value="2"/>
</dbReference>
<dbReference type="Proteomes" id="UP000030748">
    <property type="component" value="Unassembled WGS sequence"/>
</dbReference>
<feature type="region of interest" description="Disordered" evidence="6">
    <location>
        <begin position="70"/>
        <end position="132"/>
    </location>
</feature>
<dbReference type="InterPro" id="IPR034221">
    <property type="entry name" value="RBM34_RRM2"/>
</dbReference>
<feature type="compositionally biased region" description="Basic and acidic residues" evidence="6">
    <location>
        <begin position="109"/>
        <end position="123"/>
    </location>
</feature>
<keyword evidence="4" id="KW-0539">Nucleus</keyword>
<dbReference type="OrthoDB" id="442677at2759"/>
<feature type="region of interest" description="Disordered" evidence="6">
    <location>
        <begin position="1"/>
        <end position="25"/>
    </location>
</feature>
<dbReference type="KEGG" id="egt:105962424"/>
<comment type="similarity">
    <text evidence="2">Belongs to the RRM RBM34 family.</text>
</comment>
<evidence type="ECO:0000313" key="8">
    <source>
        <dbReference type="EMBL" id="EYU33435.1"/>
    </source>
</evidence>
<feature type="domain" description="RRM" evidence="7">
    <location>
        <begin position="339"/>
        <end position="420"/>
    </location>
</feature>
<feature type="region of interest" description="Disordered" evidence="6">
    <location>
        <begin position="460"/>
        <end position="543"/>
    </location>
</feature>
<evidence type="ECO:0000256" key="2">
    <source>
        <dbReference type="ARBA" id="ARBA00007077"/>
    </source>
</evidence>
<dbReference type="CDD" id="cd12395">
    <property type="entry name" value="RRM2_RBM34"/>
    <property type="match status" value="1"/>
</dbReference>
<dbReference type="AlphaFoldDB" id="A0A022R3S1"/>
<dbReference type="Gene3D" id="3.30.70.330">
    <property type="match status" value="2"/>
</dbReference>
<sequence>MAKKPKTPLKDANPTDVSKSNEASNSSTVFKALFGEIQDQNSASDSLFSDNNPFRRKLLETKLANRELELANTEKSAAADSDLPQTKRKKKRNKDEVQVESSDLGAELVEEKKKKLKRADSRGNKIGNSNFGIESNEAVDKAVGHAAEDIQISDVSVENEKKTKKKKRKRDEVESEYEARRYGVADETKENKAGNSSVLGEKRKTIDNPEDTMVSKEGFDDESKLLRTVFVGNLPLKFKKKEITKAFDKFGEVESVRIRSVPLIDGKLPRKAAAMKNHIDEKGDSVHAYIVFKTEEAAQASLANNMAVVGGNHIRVDRACPPRKKLKDEASSLLYDTKRTVFIGNLPFDVKDEEVYKLFCGMKTLETSVEAVRVIRDPGLNVGKGIAYVLFKTAEAANLVLRKRNVWLRNRELRLSHAKKTETPSKRKDPSEAETYNNSTYSADSGNNYKAKADLSYQGMRASKSGAQKKVHTRINVTPKSRSEPDREQQNSRVKKRPAVAARKEKALKAASASQFGGTNKRKMGNRTPGSASGQKKKARTFR</sequence>
<reference evidence="8 9" key="1">
    <citation type="journal article" date="2013" name="Proc. Natl. Acad. Sci. U.S.A.">
        <title>Fine-scale variation in meiotic recombination in Mimulus inferred from population shotgun sequencing.</title>
        <authorList>
            <person name="Hellsten U."/>
            <person name="Wright K.M."/>
            <person name="Jenkins J."/>
            <person name="Shu S."/>
            <person name="Yuan Y."/>
            <person name="Wessler S.R."/>
            <person name="Schmutz J."/>
            <person name="Willis J.H."/>
            <person name="Rokhsar D.S."/>
        </authorList>
    </citation>
    <scope>NUCLEOTIDE SEQUENCE [LARGE SCALE GENOMIC DNA]</scope>
    <source>
        <strain evidence="9">cv. DUN x IM62</strain>
    </source>
</reference>
<organism evidence="8 9">
    <name type="scientific">Erythranthe guttata</name>
    <name type="common">Yellow monkey flower</name>
    <name type="synonym">Mimulus guttatus</name>
    <dbReference type="NCBI Taxonomy" id="4155"/>
    <lineage>
        <taxon>Eukaryota</taxon>
        <taxon>Viridiplantae</taxon>
        <taxon>Streptophyta</taxon>
        <taxon>Embryophyta</taxon>
        <taxon>Tracheophyta</taxon>
        <taxon>Spermatophyta</taxon>
        <taxon>Magnoliopsida</taxon>
        <taxon>eudicotyledons</taxon>
        <taxon>Gunneridae</taxon>
        <taxon>Pentapetalae</taxon>
        <taxon>asterids</taxon>
        <taxon>lamiids</taxon>
        <taxon>Lamiales</taxon>
        <taxon>Phrymaceae</taxon>
        <taxon>Erythranthe</taxon>
    </lineage>
</organism>
<feature type="compositionally biased region" description="Basic and acidic residues" evidence="6">
    <location>
        <begin position="418"/>
        <end position="431"/>
    </location>
</feature>